<dbReference type="OrthoDB" id="257299at2759"/>
<dbReference type="EMBL" id="LJSK01000277">
    <property type="protein sequence ID" value="KPI84228.1"/>
    <property type="molecule type" value="Genomic_DNA"/>
</dbReference>
<name>A0A0N1IIL9_LEPSE</name>
<proteinExistence type="predicted"/>
<comment type="caution">
    <text evidence="1">The sequence shown here is derived from an EMBL/GenBank/DDBJ whole genome shotgun (WGS) entry which is preliminary data.</text>
</comment>
<sequence length="401" mass="45584">MQYATCCDVVFPMPDRELPHREHSPSTVPSHVETAQSPKVLQLHPSSPLLEHARMRIGRESRIISPKLRTSHHRRHFLALIDLFVNSEAIQLSLESFALPCAYEVQIPLDLIDRQARRYNDLTELRFSLHVRHCSIKARNLYLSLCFPWGTTHYLGPLARQTVVSSARFVSDLPRCVTLVVDVDHCIPEALDAPLPCEMLLKEHVKTILENDDFCGSIAAAHVQNLVRDLPFYEAAMRRFRRWSEYVSLFAVFYGCWETVQYEENEHAALGLSCLTPPGELRLVANSFSDSYVHADVHRDNVKWRALCDLRDQVLEGSRDFCKSLPASGNVEPTLRLSRDLMHTLSSEGSFRTLNSVNYLHVLENLMGMRSVLFSELHPIQVDSCLAPCTSEELLLAVGAR</sequence>
<evidence type="ECO:0000313" key="2">
    <source>
        <dbReference type="Proteomes" id="UP000038009"/>
    </source>
</evidence>
<protein>
    <submittedName>
        <fullName evidence="1">Uncharacterized protein</fullName>
    </submittedName>
</protein>
<dbReference type="Proteomes" id="UP000038009">
    <property type="component" value="Unassembled WGS sequence"/>
</dbReference>
<accession>A0A0N1IIL9</accession>
<keyword evidence="2" id="KW-1185">Reference proteome</keyword>
<reference evidence="1 2" key="1">
    <citation type="journal article" date="2015" name="PLoS Pathog.">
        <title>Leptomonas seymouri: Adaptations to the Dixenous Life Cycle Analyzed by Genome Sequencing, Transcriptome Profiling and Co-infection with Leishmania donovani.</title>
        <authorList>
            <person name="Kraeva N."/>
            <person name="Butenko A."/>
            <person name="Hlavacova J."/>
            <person name="Kostygov A."/>
            <person name="Myskova J."/>
            <person name="Grybchuk D."/>
            <person name="Lestinova T."/>
            <person name="Votypka J."/>
            <person name="Volf P."/>
            <person name="Opperdoes F."/>
            <person name="Flegontov P."/>
            <person name="Lukes J."/>
            <person name="Yurchenko V."/>
        </authorList>
    </citation>
    <scope>NUCLEOTIDE SEQUENCE [LARGE SCALE GENOMIC DNA]</scope>
    <source>
        <strain evidence="1 2">ATCC 30220</strain>
    </source>
</reference>
<dbReference type="VEuPathDB" id="TriTrypDB:Lsey_0277_0070"/>
<organism evidence="1 2">
    <name type="scientific">Leptomonas seymouri</name>
    <dbReference type="NCBI Taxonomy" id="5684"/>
    <lineage>
        <taxon>Eukaryota</taxon>
        <taxon>Discoba</taxon>
        <taxon>Euglenozoa</taxon>
        <taxon>Kinetoplastea</taxon>
        <taxon>Metakinetoplastina</taxon>
        <taxon>Trypanosomatida</taxon>
        <taxon>Trypanosomatidae</taxon>
        <taxon>Leishmaniinae</taxon>
        <taxon>Leptomonas</taxon>
    </lineage>
</organism>
<gene>
    <name evidence="1" type="ORF">ABL78_6714</name>
</gene>
<dbReference type="OMA" id="PLPCEML"/>
<dbReference type="AlphaFoldDB" id="A0A0N1IIL9"/>
<evidence type="ECO:0000313" key="1">
    <source>
        <dbReference type="EMBL" id="KPI84228.1"/>
    </source>
</evidence>